<dbReference type="InterPro" id="IPR006504">
    <property type="entry name" value="Tscrpt_reg_Spx/MgsR"/>
</dbReference>
<organism evidence="3 4">
    <name type="scientific">Ferrimonas aestuarii</name>
    <dbReference type="NCBI Taxonomy" id="2569539"/>
    <lineage>
        <taxon>Bacteria</taxon>
        <taxon>Pseudomonadati</taxon>
        <taxon>Pseudomonadota</taxon>
        <taxon>Gammaproteobacteria</taxon>
        <taxon>Alteromonadales</taxon>
        <taxon>Ferrimonadaceae</taxon>
        <taxon>Ferrimonas</taxon>
    </lineage>
</organism>
<gene>
    <name evidence="3" type="ORF">FCL42_04655</name>
</gene>
<accession>A0A4U1BR85</accession>
<dbReference type="EMBL" id="SWCJ01000002">
    <property type="protein sequence ID" value="TKB57567.1"/>
    <property type="molecule type" value="Genomic_DNA"/>
</dbReference>
<dbReference type="PROSITE" id="PS51353">
    <property type="entry name" value="ARSC"/>
    <property type="match status" value="1"/>
</dbReference>
<dbReference type="InterPro" id="IPR006660">
    <property type="entry name" value="Arsenate_reductase-like"/>
</dbReference>
<dbReference type="NCBIfam" id="NF008107">
    <property type="entry name" value="PRK10853.1"/>
    <property type="match status" value="1"/>
</dbReference>
<dbReference type="OrthoDB" id="9803749at2"/>
<evidence type="ECO:0000313" key="3">
    <source>
        <dbReference type="EMBL" id="TKB57567.1"/>
    </source>
</evidence>
<comment type="caution">
    <text evidence="3">The sequence shown here is derived from an EMBL/GenBank/DDBJ whole genome shotgun (WGS) entry which is preliminary data.</text>
</comment>
<dbReference type="AlphaFoldDB" id="A0A4U1BR85"/>
<keyword evidence="4" id="KW-1185">Reference proteome</keyword>
<dbReference type="Proteomes" id="UP000305675">
    <property type="component" value="Unassembled WGS sequence"/>
</dbReference>
<reference evidence="3 4" key="1">
    <citation type="submission" date="2019-04" db="EMBL/GenBank/DDBJ databases">
        <authorList>
            <person name="Hwang J.C."/>
        </authorList>
    </citation>
    <scope>NUCLEOTIDE SEQUENCE [LARGE SCALE GENOMIC DNA]</scope>
    <source>
        <strain evidence="3 4">IMCC35002</strain>
    </source>
</reference>
<comment type="similarity">
    <text evidence="1 2">Belongs to the ArsC family.</text>
</comment>
<dbReference type="Gene3D" id="3.40.30.10">
    <property type="entry name" value="Glutaredoxin"/>
    <property type="match status" value="1"/>
</dbReference>
<protein>
    <submittedName>
        <fullName evidence="3">ArsC family reductase</fullName>
    </submittedName>
</protein>
<dbReference type="PANTHER" id="PTHR30041:SF8">
    <property type="entry name" value="PROTEIN YFFB"/>
    <property type="match status" value="1"/>
</dbReference>
<dbReference type="Pfam" id="PF03960">
    <property type="entry name" value="ArsC"/>
    <property type="match status" value="1"/>
</dbReference>
<dbReference type="InterPro" id="IPR036249">
    <property type="entry name" value="Thioredoxin-like_sf"/>
</dbReference>
<dbReference type="SUPFAM" id="SSF52833">
    <property type="entry name" value="Thioredoxin-like"/>
    <property type="match status" value="1"/>
</dbReference>
<name>A0A4U1BR85_9GAMM</name>
<dbReference type="NCBIfam" id="TIGR01617">
    <property type="entry name" value="arsC_related"/>
    <property type="match status" value="1"/>
</dbReference>
<sequence>MILYGIKNCDSVKKAKKHLEQADIGYQFHDFRQDGLSEAKVDAWLQQVEWKTLLNTRSTSWRQLDDAIKADLDAAKAKALILDNPTLVKRPVLEFGEGQVEVGFKAARYDELFASQT</sequence>
<dbReference type="RefSeq" id="WP_136862212.1">
    <property type="nucleotide sequence ID" value="NZ_SWCJ01000002.1"/>
</dbReference>
<dbReference type="PANTHER" id="PTHR30041">
    <property type="entry name" value="ARSENATE REDUCTASE"/>
    <property type="match status" value="1"/>
</dbReference>
<proteinExistence type="inferred from homology"/>
<evidence type="ECO:0000256" key="1">
    <source>
        <dbReference type="ARBA" id="ARBA00007198"/>
    </source>
</evidence>
<evidence type="ECO:0000256" key="2">
    <source>
        <dbReference type="PROSITE-ProRule" id="PRU01282"/>
    </source>
</evidence>
<evidence type="ECO:0000313" key="4">
    <source>
        <dbReference type="Proteomes" id="UP000305675"/>
    </source>
</evidence>